<evidence type="ECO:0000313" key="3">
    <source>
        <dbReference type="Proteomes" id="UP001138757"/>
    </source>
</evidence>
<organism evidence="2 3">
    <name type="scientific">Sphingobium nicotianae</name>
    <dbReference type="NCBI Taxonomy" id="2782607"/>
    <lineage>
        <taxon>Bacteria</taxon>
        <taxon>Pseudomonadati</taxon>
        <taxon>Pseudomonadota</taxon>
        <taxon>Alphaproteobacteria</taxon>
        <taxon>Sphingomonadales</taxon>
        <taxon>Sphingomonadaceae</taxon>
        <taxon>Sphingobium</taxon>
    </lineage>
</organism>
<dbReference type="EMBL" id="JAHGAW010000018">
    <property type="protein sequence ID" value="MBT2189435.1"/>
    <property type="molecule type" value="Genomic_DNA"/>
</dbReference>
<dbReference type="Proteomes" id="UP001138757">
    <property type="component" value="Unassembled WGS sequence"/>
</dbReference>
<keyword evidence="1" id="KW-0812">Transmembrane</keyword>
<feature type="transmembrane region" description="Helical" evidence="1">
    <location>
        <begin position="65"/>
        <end position="85"/>
    </location>
</feature>
<keyword evidence="1" id="KW-0472">Membrane</keyword>
<keyword evidence="3" id="KW-1185">Reference proteome</keyword>
<name>A0A9X1ITJ4_9SPHN</name>
<evidence type="ECO:0000313" key="2">
    <source>
        <dbReference type="EMBL" id="MBT2189435.1"/>
    </source>
</evidence>
<evidence type="ECO:0000256" key="1">
    <source>
        <dbReference type="SAM" id="Phobius"/>
    </source>
</evidence>
<dbReference type="AlphaFoldDB" id="A0A9X1ITJ4"/>
<protein>
    <submittedName>
        <fullName evidence="2">Uncharacterized protein</fullName>
    </submittedName>
</protein>
<keyword evidence="1" id="KW-1133">Transmembrane helix</keyword>
<accession>A0A9X1ITJ4</accession>
<dbReference type="Pfam" id="PF18159">
    <property type="entry name" value="S_4TM"/>
    <property type="match status" value="1"/>
</dbReference>
<reference evidence="2" key="1">
    <citation type="submission" date="2021-05" db="EMBL/GenBank/DDBJ databases">
        <title>Genome of Sphingobium sp. strain.</title>
        <authorList>
            <person name="Fan R."/>
        </authorList>
    </citation>
    <scope>NUCLEOTIDE SEQUENCE</scope>
    <source>
        <strain evidence="2">H33</strain>
    </source>
</reference>
<feature type="transmembrane region" description="Helical" evidence="1">
    <location>
        <begin position="37"/>
        <end position="59"/>
    </location>
</feature>
<feature type="transmembrane region" description="Helical" evidence="1">
    <location>
        <begin position="199"/>
        <end position="218"/>
    </location>
</feature>
<dbReference type="InterPro" id="IPR049920">
    <property type="entry name" value="IK1_05631-like"/>
</dbReference>
<proteinExistence type="predicted"/>
<sequence>MTADGSELSDIAVRQNGDACQRLLKARQWRWAVAVRWQLAQIALVLAAPILAVTLGLAVPEAKPFIAFLAVCLTLLDVTLVDRAYKTTLKTAARSSELFDIQLLKLAWHGLVAGMRPTPEETDRAVRGWEGLRTKHSIENWYALDVDKVPMGLARAICQRTNVTYDSDLRRLYRIWLDSLMVGVTVIIVSLGMASQATFADFVLSAVVPMAPFLIWGLRERFRQADAVKANEPVVQEAEKLIEAVIAGNCPDHDCLVRSRSLQDAIFQRRATTVLLFPGIYRYRRPDAERDMLAGAAYWVEKAIERA</sequence>
<feature type="transmembrane region" description="Helical" evidence="1">
    <location>
        <begin position="175"/>
        <end position="193"/>
    </location>
</feature>
<dbReference type="RefSeq" id="WP_214625687.1">
    <property type="nucleotide sequence ID" value="NZ_JAHGAW010000018.1"/>
</dbReference>
<comment type="caution">
    <text evidence="2">The sequence shown here is derived from an EMBL/GenBank/DDBJ whole genome shotgun (WGS) entry which is preliminary data.</text>
</comment>
<gene>
    <name evidence="2" type="ORF">KK488_20985</name>
</gene>